<dbReference type="GO" id="GO:0005737">
    <property type="term" value="C:cytoplasm"/>
    <property type="evidence" value="ECO:0007669"/>
    <property type="project" value="TreeGrafter"/>
</dbReference>
<feature type="region of interest" description="Disordered" evidence="4">
    <location>
        <begin position="1"/>
        <end position="49"/>
    </location>
</feature>
<feature type="repeat" description="WD" evidence="3">
    <location>
        <begin position="133"/>
        <end position="167"/>
    </location>
</feature>
<evidence type="ECO:0000256" key="4">
    <source>
        <dbReference type="SAM" id="MobiDB-lite"/>
    </source>
</evidence>
<evidence type="ECO:0000256" key="2">
    <source>
        <dbReference type="ARBA" id="ARBA00022737"/>
    </source>
</evidence>
<protein>
    <submittedName>
        <fullName evidence="5">WD40 repeat-like protein</fullName>
    </submittedName>
</protein>
<evidence type="ECO:0000256" key="1">
    <source>
        <dbReference type="ARBA" id="ARBA00022574"/>
    </source>
</evidence>
<sequence length="633" mass="70367">MASDLRGSSPLGKRRRSEPDINFHSNARGMTLSPATSASSSRPRLFPDGRRILPSLRGDGIAADTLRARRRAMDATLGSFRYSSKLRAHKSCINALAFSKGEGRWLASGGDDRTVLLWDMHEDEEERKPRARLRGHRSNIFTLSFNASNTHIYSGANDDIVTRYDLSRLDNSGARAIVGAPDNVFLDQEGAIHSVSAHPYNDNTFLSASEDGLIRFEDCREAASTKGWITNNASFSDVKWHPTDGNLFISTDQRGRVTLHDARHAFKSTPTTRIEATVISYVTTLSIALGNDIEAITGPEASSVSFTNAGNLFAVEFLLYGPVIYSLSDPFPVLTLSGNTLPSGDPTPQGQRSYTNKCTTKHGGFGGDEHGSLYYGTGSDDFRGYCWKIPPLQTLLHKRHEIEPSSWKTRSNISMAFAKSKTSTKHLPERILTPSYRLEGHKSIVNSVLFHPTQPMIATSGIERFVRLFTHFPTKPGQEPIKPSETRELPAREDPTIVSRALRGEITTETEFSDDDGAVAEDQEDMETIHLFDQLLRQEEADLDYAHNLEGLRWRLVHDSSSEDDDGDEEEEEDEDDDEADQLAEAIDMEEEERCASADDMLQGVVDDESDNADMDWEDAAALLPHLDRQERG</sequence>
<dbReference type="GO" id="GO:0080008">
    <property type="term" value="C:Cul4-RING E3 ubiquitin ligase complex"/>
    <property type="evidence" value="ECO:0007669"/>
    <property type="project" value="TreeGrafter"/>
</dbReference>
<reference evidence="5 6" key="1">
    <citation type="journal article" date="2016" name="Mol. Biol. Evol.">
        <title>Comparative Genomics of Early-Diverging Mushroom-Forming Fungi Provides Insights into the Origins of Lignocellulose Decay Capabilities.</title>
        <authorList>
            <person name="Nagy L.G."/>
            <person name="Riley R."/>
            <person name="Tritt A."/>
            <person name="Adam C."/>
            <person name="Daum C."/>
            <person name="Floudas D."/>
            <person name="Sun H."/>
            <person name="Yadav J.S."/>
            <person name="Pangilinan J."/>
            <person name="Larsson K.H."/>
            <person name="Matsuura K."/>
            <person name="Barry K."/>
            <person name="Labutti K."/>
            <person name="Kuo R."/>
            <person name="Ohm R.A."/>
            <person name="Bhattacharya S.S."/>
            <person name="Shirouzu T."/>
            <person name="Yoshinaga Y."/>
            <person name="Martin F.M."/>
            <person name="Grigoriev I.V."/>
            <person name="Hibbett D.S."/>
        </authorList>
    </citation>
    <scope>NUCLEOTIDE SEQUENCE [LARGE SCALE GENOMIC DNA]</scope>
    <source>
        <strain evidence="5 6">TUFC12733</strain>
    </source>
</reference>
<keyword evidence="1 3" id="KW-0853">WD repeat</keyword>
<feature type="repeat" description="WD" evidence="3">
    <location>
        <begin position="438"/>
        <end position="469"/>
    </location>
</feature>
<dbReference type="EMBL" id="KV417281">
    <property type="protein sequence ID" value="KZO97086.1"/>
    <property type="molecule type" value="Genomic_DNA"/>
</dbReference>
<feature type="compositionally biased region" description="Acidic residues" evidence="4">
    <location>
        <begin position="562"/>
        <end position="593"/>
    </location>
</feature>
<evidence type="ECO:0000313" key="5">
    <source>
        <dbReference type="EMBL" id="KZO97086.1"/>
    </source>
</evidence>
<dbReference type="AlphaFoldDB" id="A0A167MV15"/>
<dbReference type="InterPro" id="IPR019775">
    <property type="entry name" value="WD40_repeat_CS"/>
</dbReference>
<keyword evidence="6" id="KW-1185">Reference proteome</keyword>
<feature type="region of interest" description="Disordered" evidence="4">
    <location>
        <begin position="558"/>
        <end position="633"/>
    </location>
</feature>
<dbReference type="STRING" id="1330018.A0A167MV15"/>
<dbReference type="PROSITE" id="PS50294">
    <property type="entry name" value="WD_REPEATS_REGION"/>
    <property type="match status" value="1"/>
</dbReference>
<dbReference type="OrthoDB" id="4869960at2759"/>
<dbReference type="PROSITE" id="PS50082">
    <property type="entry name" value="WD_REPEATS_2"/>
    <property type="match status" value="3"/>
</dbReference>
<dbReference type="PROSITE" id="PS00678">
    <property type="entry name" value="WD_REPEATS_1"/>
    <property type="match status" value="1"/>
</dbReference>
<dbReference type="PANTHER" id="PTHR15574:SF40">
    <property type="entry name" value="WD AND TETRATRICOPEPTIDE REPEATS PROTEIN 1"/>
    <property type="match status" value="1"/>
</dbReference>
<dbReference type="SMART" id="SM00320">
    <property type="entry name" value="WD40"/>
    <property type="match status" value="5"/>
</dbReference>
<evidence type="ECO:0000313" key="6">
    <source>
        <dbReference type="Proteomes" id="UP000076738"/>
    </source>
</evidence>
<dbReference type="Gene3D" id="2.130.10.10">
    <property type="entry name" value="YVTN repeat-like/Quinoprotein amine dehydrogenase"/>
    <property type="match status" value="2"/>
</dbReference>
<dbReference type="Pfam" id="PF00400">
    <property type="entry name" value="WD40"/>
    <property type="match status" value="3"/>
</dbReference>
<accession>A0A167MV15</accession>
<dbReference type="InterPro" id="IPR015943">
    <property type="entry name" value="WD40/YVTN_repeat-like_dom_sf"/>
</dbReference>
<feature type="compositionally biased region" description="Acidic residues" evidence="4">
    <location>
        <begin position="606"/>
        <end position="619"/>
    </location>
</feature>
<feature type="compositionally biased region" description="Low complexity" evidence="4">
    <location>
        <begin position="31"/>
        <end position="44"/>
    </location>
</feature>
<name>A0A167MV15_CALVF</name>
<dbReference type="GO" id="GO:0045717">
    <property type="term" value="P:negative regulation of fatty acid biosynthetic process"/>
    <property type="evidence" value="ECO:0007669"/>
    <property type="project" value="TreeGrafter"/>
</dbReference>
<dbReference type="SUPFAM" id="SSF50978">
    <property type="entry name" value="WD40 repeat-like"/>
    <property type="match status" value="1"/>
</dbReference>
<dbReference type="Proteomes" id="UP000076738">
    <property type="component" value="Unassembled WGS sequence"/>
</dbReference>
<dbReference type="InterPro" id="IPR045151">
    <property type="entry name" value="DCAF8"/>
</dbReference>
<dbReference type="InterPro" id="IPR001680">
    <property type="entry name" value="WD40_rpt"/>
</dbReference>
<keyword evidence="2" id="KW-0677">Repeat</keyword>
<dbReference type="InterPro" id="IPR036322">
    <property type="entry name" value="WD40_repeat_dom_sf"/>
</dbReference>
<gene>
    <name evidence="5" type="ORF">CALVIDRAFT_563301</name>
</gene>
<evidence type="ECO:0000256" key="3">
    <source>
        <dbReference type="PROSITE-ProRule" id="PRU00221"/>
    </source>
</evidence>
<proteinExistence type="predicted"/>
<organism evidence="5 6">
    <name type="scientific">Calocera viscosa (strain TUFC12733)</name>
    <dbReference type="NCBI Taxonomy" id="1330018"/>
    <lineage>
        <taxon>Eukaryota</taxon>
        <taxon>Fungi</taxon>
        <taxon>Dikarya</taxon>
        <taxon>Basidiomycota</taxon>
        <taxon>Agaricomycotina</taxon>
        <taxon>Dacrymycetes</taxon>
        <taxon>Dacrymycetales</taxon>
        <taxon>Dacrymycetaceae</taxon>
        <taxon>Calocera</taxon>
    </lineage>
</organism>
<dbReference type="PANTHER" id="PTHR15574">
    <property type="entry name" value="WD REPEAT DOMAIN-CONTAINING FAMILY"/>
    <property type="match status" value="1"/>
</dbReference>
<feature type="repeat" description="WD" evidence="3">
    <location>
        <begin position="86"/>
        <end position="128"/>
    </location>
</feature>